<comment type="caution">
    <text evidence="2">The sequence shown here is derived from an EMBL/GenBank/DDBJ whole genome shotgun (WGS) entry which is preliminary data.</text>
</comment>
<proteinExistence type="predicted"/>
<dbReference type="AlphaFoldDB" id="A0A940XZP8"/>
<dbReference type="EMBL" id="JAGPYQ010000002">
    <property type="protein sequence ID" value="MBQ0854734.1"/>
    <property type="molecule type" value="Genomic_DNA"/>
</dbReference>
<keyword evidence="3" id="KW-1185">Reference proteome</keyword>
<feature type="signal peptide" evidence="1">
    <location>
        <begin position="1"/>
        <end position="25"/>
    </location>
</feature>
<protein>
    <submittedName>
        <fullName evidence="2">Uncharacterized protein</fullName>
    </submittedName>
</protein>
<evidence type="ECO:0000313" key="2">
    <source>
        <dbReference type="EMBL" id="MBQ0854734.1"/>
    </source>
</evidence>
<organism evidence="2 3">
    <name type="scientific">Streptomyces liliiviolaceus</name>
    <dbReference type="NCBI Taxonomy" id="2823109"/>
    <lineage>
        <taxon>Bacteria</taxon>
        <taxon>Bacillati</taxon>
        <taxon>Actinomycetota</taxon>
        <taxon>Actinomycetes</taxon>
        <taxon>Kitasatosporales</taxon>
        <taxon>Streptomycetaceae</taxon>
        <taxon>Streptomyces</taxon>
    </lineage>
</organism>
<evidence type="ECO:0000256" key="1">
    <source>
        <dbReference type="SAM" id="SignalP"/>
    </source>
</evidence>
<keyword evidence="1" id="KW-0732">Signal</keyword>
<reference evidence="2 3" key="1">
    <citation type="submission" date="2021-04" db="EMBL/GenBank/DDBJ databases">
        <authorList>
            <person name="Tang X."/>
            <person name="Zhou X."/>
            <person name="Chen X."/>
            <person name="Cernava T."/>
            <person name="Zhang C."/>
        </authorList>
    </citation>
    <scope>NUCLEOTIDE SEQUENCE [LARGE SCALE GENOMIC DNA]</scope>
    <source>
        <strain evidence="2 3">BH-SS-21</strain>
    </source>
</reference>
<evidence type="ECO:0000313" key="3">
    <source>
        <dbReference type="Proteomes" id="UP000677413"/>
    </source>
</evidence>
<gene>
    <name evidence="2" type="ORF">J8N05_41980</name>
</gene>
<dbReference type="RefSeq" id="WP_210892594.1">
    <property type="nucleotide sequence ID" value="NZ_JAGPYQ010000002.1"/>
</dbReference>
<name>A0A940XZP8_9ACTN</name>
<feature type="chain" id="PRO_5037737125" evidence="1">
    <location>
        <begin position="26"/>
        <end position="58"/>
    </location>
</feature>
<accession>A0A940XZP8</accession>
<dbReference type="Proteomes" id="UP000677413">
    <property type="component" value="Unassembled WGS sequence"/>
</dbReference>
<sequence>MLRRISLAVAGVLAVGFLAAAPAAAHTSDIEGCWASGGHVKVDDIKVADFEATCWSVD</sequence>